<evidence type="ECO:0000256" key="6">
    <source>
        <dbReference type="HAMAP-Rule" id="MF_02207"/>
    </source>
</evidence>
<dbReference type="GO" id="GO:0008360">
    <property type="term" value="P:regulation of cell shape"/>
    <property type="evidence" value="ECO:0007669"/>
    <property type="project" value="UniProtKB-UniRule"/>
</dbReference>
<evidence type="ECO:0000313" key="8">
    <source>
        <dbReference type="Proteomes" id="UP000262195"/>
    </source>
</evidence>
<dbReference type="STRING" id="1121105.GCA_000421665_00107"/>
<protein>
    <recommendedName>
        <fullName evidence="6">Cell shape-determining protein MreB</fullName>
    </recommendedName>
</protein>
<dbReference type="CDD" id="cd10225">
    <property type="entry name" value="ASKHA_NBD_MreB-like"/>
    <property type="match status" value="1"/>
</dbReference>
<dbReference type="GO" id="GO:0005737">
    <property type="term" value="C:cytoplasm"/>
    <property type="evidence" value="ECO:0007669"/>
    <property type="project" value="UniProtKB-SubCell"/>
</dbReference>
<dbReference type="NCBIfam" id="TIGR00904">
    <property type="entry name" value="mreB"/>
    <property type="match status" value="1"/>
</dbReference>
<dbReference type="NCBIfam" id="NF010539">
    <property type="entry name" value="PRK13927.1"/>
    <property type="match status" value="1"/>
</dbReference>
<gene>
    <name evidence="6" type="primary">mreB</name>
    <name evidence="7" type="ORF">DIW15_02730</name>
</gene>
<dbReference type="Proteomes" id="UP000262195">
    <property type="component" value="Unassembled WGS sequence"/>
</dbReference>
<dbReference type="PANTHER" id="PTHR42749">
    <property type="entry name" value="CELL SHAPE-DETERMINING PROTEIN MREB"/>
    <property type="match status" value="1"/>
</dbReference>
<dbReference type="PANTHER" id="PTHR42749:SF1">
    <property type="entry name" value="CELL SHAPE-DETERMINING PROTEIN MREB"/>
    <property type="match status" value="1"/>
</dbReference>
<comment type="caution">
    <text evidence="7">The sequence shown here is derived from an EMBL/GenBank/DDBJ whole genome shotgun (WGS) entry which is preliminary data.</text>
</comment>
<dbReference type="RefSeq" id="WP_022795406.1">
    <property type="nucleotide sequence ID" value="NZ_JBQEAI010000001.1"/>
</dbReference>
<organism evidence="7 8">
    <name type="scientific">Bavariicoccus seileri</name>
    <dbReference type="NCBI Taxonomy" id="549685"/>
    <lineage>
        <taxon>Bacteria</taxon>
        <taxon>Bacillati</taxon>
        <taxon>Bacillota</taxon>
        <taxon>Bacilli</taxon>
        <taxon>Lactobacillales</taxon>
        <taxon>Enterococcaceae</taxon>
        <taxon>Bavariicoccus</taxon>
    </lineage>
</organism>
<feature type="binding site" evidence="6">
    <location>
        <begin position="16"/>
        <end position="18"/>
    </location>
    <ligand>
        <name>ATP</name>
        <dbReference type="ChEBI" id="CHEBI:30616"/>
    </ligand>
</feature>
<dbReference type="AlphaFoldDB" id="A0A3D4S4E9"/>
<dbReference type="GO" id="GO:0005524">
    <property type="term" value="F:ATP binding"/>
    <property type="evidence" value="ECO:0007669"/>
    <property type="project" value="UniProtKB-KW"/>
</dbReference>
<dbReference type="EMBL" id="DQHO01000016">
    <property type="protein sequence ID" value="HCS93610.1"/>
    <property type="molecule type" value="Genomic_DNA"/>
</dbReference>
<dbReference type="InterPro" id="IPR056546">
    <property type="entry name" value="MreB_MamK-like"/>
</dbReference>
<dbReference type="SUPFAM" id="SSF53067">
    <property type="entry name" value="Actin-like ATPase domain"/>
    <property type="match status" value="2"/>
</dbReference>
<sequence>MALAISPAKVGIDLGTANTIVYVEGKRIVCHEPSVVARHSGSGAILAIGREAYDMIGRTPKSITIVRPLNDGVIADFEMTAAMLSYFMRAAEVKHFIKPDVMICVPSGVTPVEQKAVRDAARLAGAREAYVVEEPFAAAVGAGLPVSDPTGSMVVDIGGGTTDVATISLNGIVKSTTLRIGGNLMNQAIEQVVKDEHQVLIGERTAESLKIAIGSASERFAKKYQPMTVCGRDLVTGLPKNITVDPVLLARVLAEPIDRIISAVKTILEETPPEITSDVIEHGIVLTGGGALLHNIADVVAQATKVPVFIANSPMACVAIGTGKILNDGRILKKSFKNSKQMRD</sequence>
<proteinExistence type="inferred from homology"/>
<feature type="binding site" evidence="6">
    <location>
        <begin position="207"/>
        <end position="210"/>
    </location>
    <ligand>
        <name>ATP</name>
        <dbReference type="ChEBI" id="CHEBI:30616"/>
    </ligand>
</feature>
<name>A0A3D4S4E9_9ENTE</name>
<comment type="similarity">
    <text evidence="5 6">Belongs to the FtsA/MreB family.</text>
</comment>
<dbReference type="InterPro" id="IPR043129">
    <property type="entry name" value="ATPase_NBD"/>
</dbReference>
<dbReference type="PRINTS" id="PR01652">
    <property type="entry name" value="SHAPEPROTEIN"/>
</dbReference>
<comment type="subcellular location">
    <subcellularLocation>
        <location evidence="6">Cytoplasm</location>
    </subcellularLocation>
    <text evidence="6">Membrane-associated.</text>
</comment>
<dbReference type="GO" id="GO:0000902">
    <property type="term" value="P:cell morphogenesis"/>
    <property type="evidence" value="ECO:0007669"/>
    <property type="project" value="InterPro"/>
</dbReference>
<evidence type="ECO:0000256" key="4">
    <source>
        <dbReference type="ARBA" id="ARBA00022960"/>
    </source>
</evidence>
<reference evidence="7 8" key="1">
    <citation type="journal article" date="2018" name="Nat. Biotechnol.">
        <title>A standardized bacterial taxonomy based on genome phylogeny substantially revises the tree of life.</title>
        <authorList>
            <person name="Parks D.H."/>
            <person name="Chuvochina M."/>
            <person name="Waite D.W."/>
            <person name="Rinke C."/>
            <person name="Skarshewski A."/>
            <person name="Chaumeil P.A."/>
            <person name="Hugenholtz P."/>
        </authorList>
    </citation>
    <scope>NUCLEOTIDE SEQUENCE [LARGE SCALE GENOMIC DNA]</scope>
    <source>
        <strain evidence="7">UBA11306</strain>
    </source>
</reference>
<accession>A0A3D4S4E9</accession>
<dbReference type="InterPro" id="IPR004753">
    <property type="entry name" value="MreB"/>
</dbReference>
<dbReference type="Pfam" id="PF06723">
    <property type="entry name" value="MreB_Mbl"/>
    <property type="match status" value="1"/>
</dbReference>
<comment type="function">
    <text evidence="6">Forms membrane-associated dynamic filaments that are essential for cell shape determination. Acts by regulating cell wall synthesis and cell elongation, and thus cell shape. A feedback loop between cell geometry and MreB localization may maintain elongated cell shape by targeting cell wall growth to regions of negative cell wall curvature.</text>
</comment>
<keyword evidence="4 6" id="KW-0133">Cell shape</keyword>
<comment type="subunit">
    <text evidence="6">Forms polymers.</text>
</comment>
<feature type="binding site" evidence="6">
    <location>
        <begin position="289"/>
        <end position="292"/>
    </location>
    <ligand>
        <name>ATP</name>
        <dbReference type="ChEBI" id="CHEBI:30616"/>
    </ligand>
</feature>
<evidence type="ECO:0000256" key="1">
    <source>
        <dbReference type="ARBA" id="ARBA00022490"/>
    </source>
</evidence>
<evidence type="ECO:0000256" key="3">
    <source>
        <dbReference type="ARBA" id="ARBA00022840"/>
    </source>
</evidence>
<evidence type="ECO:0000256" key="2">
    <source>
        <dbReference type="ARBA" id="ARBA00022741"/>
    </source>
</evidence>
<feature type="binding site" evidence="6">
    <location>
        <begin position="159"/>
        <end position="161"/>
    </location>
    <ligand>
        <name>ATP</name>
        <dbReference type="ChEBI" id="CHEBI:30616"/>
    </ligand>
</feature>
<keyword evidence="1 6" id="KW-0963">Cytoplasm</keyword>
<keyword evidence="2 6" id="KW-0547">Nucleotide-binding</keyword>
<dbReference type="Gene3D" id="3.30.420.40">
    <property type="match status" value="2"/>
</dbReference>
<dbReference type="HAMAP" id="MF_02207">
    <property type="entry name" value="MreB"/>
    <property type="match status" value="1"/>
</dbReference>
<evidence type="ECO:0000256" key="5">
    <source>
        <dbReference type="ARBA" id="ARBA00023458"/>
    </source>
</evidence>
<keyword evidence="3 6" id="KW-0067">ATP-binding</keyword>
<evidence type="ECO:0000313" key="7">
    <source>
        <dbReference type="EMBL" id="HCS93610.1"/>
    </source>
</evidence>